<keyword evidence="1" id="KW-0472">Membrane</keyword>
<evidence type="ECO:0000313" key="2">
    <source>
        <dbReference type="EMBL" id="KAL1525275.1"/>
    </source>
</evidence>
<accession>A0AB34JUC3</accession>
<dbReference type="Proteomes" id="UP001515480">
    <property type="component" value="Unassembled WGS sequence"/>
</dbReference>
<feature type="transmembrane region" description="Helical" evidence="1">
    <location>
        <begin position="175"/>
        <end position="196"/>
    </location>
</feature>
<name>A0AB34JUC3_PRYPA</name>
<evidence type="ECO:0000256" key="1">
    <source>
        <dbReference type="SAM" id="Phobius"/>
    </source>
</evidence>
<keyword evidence="3" id="KW-1185">Reference proteome</keyword>
<dbReference type="PANTHER" id="PTHR35270">
    <property type="entry name" value="FUSELESS, ISOFORM A"/>
    <property type="match status" value="1"/>
</dbReference>
<keyword evidence="1" id="KW-1133">Transmembrane helix</keyword>
<organism evidence="2 3">
    <name type="scientific">Prymnesium parvum</name>
    <name type="common">Toxic golden alga</name>
    <dbReference type="NCBI Taxonomy" id="97485"/>
    <lineage>
        <taxon>Eukaryota</taxon>
        <taxon>Haptista</taxon>
        <taxon>Haptophyta</taxon>
        <taxon>Prymnesiophyceae</taxon>
        <taxon>Prymnesiales</taxon>
        <taxon>Prymnesiaceae</taxon>
        <taxon>Prymnesium</taxon>
    </lineage>
</organism>
<reference evidence="2 3" key="1">
    <citation type="journal article" date="2024" name="Science">
        <title>Giant polyketide synthase enzymes in the biosynthesis of giant marine polyether toxins.</title>
        <authorList>
            <person name="Fallon T.R."/>
            <person name="Shende V.V."/>
            <person name="Wierzbicki I.H."/>
            <person name="Pendleton A.L."/>
            <person name="Watervoot N.F."/>
            <person name="Auber R.P."/>
            <person name="Gonzalez D.J."/>
            <person name="Wisecaver J.H."/>
            <person name="Moore B.S."/>
        </authorList>
    </citation>
    <scope>NUCLEOTIDE SEQUENCE [LARGE SCALE GENOMIC DNA]</scope>
    <source>
        <strain evidence="2 3">12B1</strain>
    </source>
</reference>
<feature type="transmembrane region" description="Helical" evidence="1">
    <location>
        <begin position="65"/>
        <end position="85"/>
    </location>
</feature>
<dbReference type="PANTHER" id="PTHR35270:SF2">
    <property type="entry name" value="FUSELESS, ISOFORM A"/>
    <property type="match status" value="1"/>
</dbReference>
<comment type="caution">
    <text evidence="2">The sequence shown here is derived from an EMBL/GenBank/DDBJ whole genome shotgun (WGS) entry which is preliminary data.</text>
</comment>
<keyword evidence="1" id="KW-0812">Transmembrane</keyword>
<protein>
    <submittedName>
        <fullName evidence="2">Uncharacterized protein</fullName>
    </submittedName>
</protein>
<feature type="transmembrane region" description="Helical" evidence="1">
    <location>
        <begin position="137"/>
        <end position="155"/>
    </location>
</feature>
<dbReference type="EMBL" id="JBGBPQ010000004">
    <property type="protein sequence ID" value="KAL1525275.1"/>
    <property type="molecule type" value="Genomic_DNA"/>
</dbReference>
<feature type="transmembrane region" description="Helical" evidence="1">
    <location>
        <begin position="97"/>
        <end position="116"/>
    </location>
</feature>
<proteinExistence type="predicted"/>
<gene>
    <name evidence="2" type="ORF">AB1Y20_020138</name>
</gene>
<dbReference type="Pfam" id="PF15993">
    <property type="entry name" value="Fuseless"/>
    <property type="match status" value="1"/>
</dbReference>
<dbReference type="InterPro" id="IPR032751">
    <property type="entry name" value="Fuseless"/>
</dbReference>
<sequence length="311" mass="33589">MPRYIAAFAGSIGNRRDTPSTAVVADGIFQVSWPAIDLAPPAASSACVSRMRAPFSCRRDSVSEWTVAMVLAVAVTSVWRGAWLILDAFLLPQQPPLSAAASLLLGALLFIFCRVVQPAFISWACNHPHRMIWLMDALYSYIGMWSCALVWRGAWNLWDTALGRGLAATAADLQLALNGFLSHAVGLAVLGMLGALRSLNAPPMLLCCDTAAPIFGASVRCTLQPFERIRRGPQPMPLHDWMGKVGLPMHASPLSGTELMITSGCRDSERTLVRKEAGSNAEVRAEYCSCTILRRAPDGSAIPIPVTKIRS</sequence>
<evidence type="ECO:0000313" key="3">
    <source>
        <dbReference type="Proteomes" id="UP001515480"/>
    </source>
</evidence>
<dbReference type="AlphaFoldDB" id="A0AB34JUC3"/>